<dbReference type="CDD" id="cd00302">
    <property type="entry name" value="cytochrome_P450"/>
    <property type="match status" value="1"/>
</dbReference>
<reference evidence="5 6" key="1">
    <citation type="submission" date="2019-02" db="EMBL/GenBank/DDBJ databases">
        <title>Deep-cultivation of Planctomycetes and their phenomic and genomic characterization uncovers novel biology.</title>
        <authorList>
            <person name="Wiegand S."/>
            <person name="Jogler M."/>
            <person name="Boedeker C."/>
            <person name="Pinto D."/>
            <person name="Vollmers J."/>
            <person name="Rivas-Marin E."/>
            <person name="Kohn T."/>
            <person name="Peeters S.H."/>
            <person name="Heuer A."/>
            <person name="Rast P."/>
            <person name="Oberbeckmann S."/>
            <person name="Bunk B."/>
            <person name="Jeske O."/>
            <person name="Meyerdierks A."/>
            <person name="Storesund J.E."/>
            <person name="Kallscheuer N."/>
            <person name="Luecker S."/>
            <person name="Lage O.M."/>
            <person name="Pohl T."/>
            <person name="Merkel B.J."/>
            <person name="Hornburger P."/>
            <person name="Mueller R.-W."/>
            <person name="Bruemmer F."/>
            <person name="Labrenz M."/>
            <person name="Spormann A.M."/>
            <person name="Op den Camp H."/>
            <person name="Overmann J."/>
            <person name="Amann R."/>
            <person name="Jetten M.S.M."/>
            <person name="Mascher T."/>
            <person name="Medema M.H."/>
            <person name="Devos D.P."/>
            <person name="Kaster A.-K."/>
            <person name="Ovreas L."/>
            <person name="Rohde M."/>
            <person name="Galperin M.Y."/>
            <person name="Jogler C."/>
        </authorList>
    </citation>
    <scope>NUCLEOTIDE SEQUENCE [LARGE SCALE GENOMIC DNA]</scope>
    <source>
        <strain evidence="5 6">Mal4</strain>
    </source>
</reference>
<dbReference type="RefSeq" id="WP_145372110.1">
    <property type="nucleotide sequence ID" value="NZ_CP036275.1"/>
</dbReference>
<comment type="similarity">
    <text evidence="2 4">Belongs to the cytochrome P450 family.</text>
</comment>
<dbReference type="PRINTS" id="PR00463">
    <property type="entry name" value="EP450I"/>
</dbReference>
<dbReference type="PROSITE" id="PS00086">
    <property type="entry name" value="CYTOCHROME_P450"/>
    <property type="match status" value="1"/>
</dbReference>
<keyword evidence="4" id="KW-0560">Oxidoreductase</keyword>
<protein>
    <submittedName>
        <fullName evidence="5">Putative bifunctional P-450</fullName>
    </submittedName>
</protein>
<dbReference type="PANTHER" id="PTHR24305">
    <property type="entry name" value="CYTOCHROME P450"/>
    <property type="match status" value="1"/>
</dbReference>
<dbReference type="InterPro" id="IPR050121">
    <property type="entry name" value="Cytochrome_P450_monoxygenase"/>
</dbReference>
<name>A0A517ZEI5_9PLAN</name>
<keyword evidence="6" id="KW-1185">Reference proteome</keyword>
<evidence type="ECO:0000313" key="5">
    <source>
        <dbReference type="EMBL" id="QDU40864.1"/>
    </source>
</evidence>
<dbReference type="GO" id="GO:0016705">
    <property type="term" value="F:oxidoreductase activity, acting on paired donors, with incorporation or reduction of molecular oxygen"/>
    <property type="evidence" value="ECO:0007669"/>
    <property type="project" value="InterPro"/>
</dbReference>
<dbReference type="KEGG" id="mri:Mal4_52270"/>
<keyword evidence="4" id="KW-0503">Monooxygenase</keyword>
<evidence type="ECO:0000256" key="1">
    <source>
        <dbReference type="ARBA" id="ARBA00001971"/>
    </source>
</evidence>
<accession>A0A517ZEI5</accession>
<dbReference type="PANTHER" id="PTHR24305:SF166">
    <property type="entry name" value="CYTOCHROME P450 12A4, MITOCHONDRIAL-RELATED"/>
    <property type="match status" value="1"/>
</dbReference>
<dbReference type="EMBL" id="CP036275">
    <property type="protein sequence ID" value="QDU40864.1"/>
    <property type="molecule type" value="Genomic_DNA"/>
</dbReference>
<dbReference type="GO" id="GO:0020037">
    <property type="term" value="F:heme binding"/>
    <property type="evidence" value="ECO:0007669"/>
    <property type="project" value="InterPro"/>
</dbReference>
<evidence type="ECO:0000313" key="6">
    <source>
        <dbReference type="Proteomes" id="UP000320496"/>
    </source>
</evidence>
<evidence type="ECO:0000256" key="3">
    <source>
        <dbReference type="PIRSR" id="PIRSR602401-1"/>
    </source>
</evidence>
<dbReference type="GO" id="GO:0005506">
    <property type="term" value="F:iron ion binding"/>
    <property type="evidence" value="ECO:0007669"/>
    <property type="project" value="InterPro"/>
</dbReference>
<dbReference type="InterPro" id="IPR017972">
    <property type="entry name" value="Cyt_P450_CS"/>
</dbReference>
<dbReference type="InterPro" id="IPR036396">
    <property type="entry name" value="Cyt_P450_sf"/>
</dbReference>
<keyword evidence="3 4" id="KW-0408">Iron</keyword>
<dbReference type="OrthoDB" id="9789468at2"/>
<evidence type="ECO:0000256" key="4">
    <source>
        <dbReference type="RuleBase" id="RU000461"/>
    </source>
</evidence>
<comment type="cofactor">
    <cofactor evidence="1 3">
        <name>heme</name>
        <dbReference type="ChEBI" id="CHEBI:30413"/>
    </cofactor>
</comment>
<sequence>MADSSGTFVDRVPGLRRLVCLPRQLLGISPFEGDCQPTRVRLVAPGSGRPTLPFPHPWNYREPIRILQTYFHGAEDEQGPGRHNRYLEVPGFPPVLVTRDSGVIRAILTATGDRDGQFDRDTLPSTGIARATGKDTLLFSNGPFWRRQRKVAASPFGKTALFQPELFREFEETFRRTVRQRLDLLRQHLESTSQTELEIPVEPEIKALMLEMLVSCFFGAELEYERIRDEFVPALERVIDHIVRDTVTNRLGLPINVLAKFSGRFSQAQADFRSFDDLTDLVLASRHRGDGLWKQFKSDAPDELLRSNIKVFLAGALEATTSYATWAISHLARHPDAQERVYAEVADMEEYTPECLEQARYFRHVLDETLRLTPSLYFLPRRATADCRVETADGRSMHVQRGTHILLDVWHANRVEEQWGEAATGFPAEEFAPERWEHLASQGRRSKEMLHFGFGHGARVCPGKHLGELEVSLVVGAFVKLFRFTATTQMNPARAGVSTKPADGTLVRLSLRPQPAPLADAAPPVA</sequence>
<dbReference type="Gene3D" id="1.10.630.10">
    <property type="entry name" value="Cytochrome P450"/>
    <property type="match status" value="1"/>
</dbReference>
<evidence type="ECO:0000256" key="2">
    <source>
        <dbReference type="ARBA" id="ARBA00010617"/>
    </source>
</evidence>
<dbReference type="AlphaFoldDB" id="A0A517ZEI5"/>
<dbReference type="GO" id="GO:0004497">
    <property type="term" value="F:monooxygenase activity"/>
    <property type="evidence" value="ECO:0007669"/>
    <property type="project" value="UniProtKB-KW"/>
</dbReference>
<dbReference type="SUPFAM" id="SSF48264">
    <property type="entry name" value="Cytochrome P450"/>
    <property type="match status" value="1"/>
</dbReference>
<dbReference type="Pfam" id="PF00067">
    <property type="entry name" value="p450"/>
    <property type="match status" value="1"/>
</dbReference>
<dbReference type="Proteomes" id="UP000320496">
    <property type="component" value="Chromosome"/>
</dbReference>
<organism evidence="5 6">
    <name type="scientific">Maioricimonas rarisocia</name>
    <dbReference type="NCBI Taxonomy" id="2528026"/>
    <lineage>
        <taxon>Bacteria</taxon>
        <taxon>Pseudomonadati</taxon>
        <taxon>Planctomycetota</taxon>
        <taxon>Planctomycetia</taxon>
        <taxon>Planctomycetales</taxon>
        <taxon>Planctomycetaceae</taxon>
        <taxon>Maioricimonas</taxon>
    </lineage>
</organism>
<dbReference type="PRINTS" id="PR00385">
    <property type="entry name" value="P450"/>
</dbReference>
<keyword evidence="3 4" id="KW-0349">Heme</keyword>
<keyword evidence="3 4" id="KW-0479">Metal-binding</keyword>
<dbReference type="InterPro" id="IPR002401">
    <property type="entry name" value="Cyt_P450_E_grp-I"/>
</dbReference>
<proteinExistence type="inferred from homology"/>
<feature type="binding site" description="axial binding residue" evidence="3">
    <location>
        <position position="461"/>
    </location>
    <ligand>
        <name>heme</name>
        <dbReference type="ChEBI" id="CHEBI:30413"/>
    </ligand>
    <ligandPart>
        <name>Fe</name>
        <dbReference type="ChEBI" id="CHEBI:18248"/>
    </ligandPart>
</feature>
<gene>
    <name evidence="5" type="primary">cypE</name>
    <name evidence="5" type="ORF">Mal4_52270</name>
</gene>
<dbReference type="InterPro" id="IPR001128">
    <property type="entry name" value="Cyt_P450"/>
</dbReference>